<evidence type="ECO:0000256" key="2">
    <source>
        <dbReference type="SAM" id="Phobius"/>
    </source>
</evidence>
<keyword evidence="2" id="KW-0812">Transmembrane</keyword>
<accession>A0ABT2KDM4</accession>
<feature type="transmembrane region" description="Helical" evidence="2">
    <location>
        <begin position="20"/>
        <end position="45"/>
    </location>
</feature>
<organism evidence="3 4">
    <name type="scientific">Paracoccus maritimus</name>
    <dbReference type="NCBI Taxonomy" id="2933292"/>
    <lineage>
        <taxon>Bacteria</taxon>
        <taxon>Pseudomonadati</taxon>
        <taxon>Pseudomonadota</taxon>
        <taxon>Alphaproteobacteria</taxon>
        <taxon>Rhodobacterales</taxon>
        <taxon>Paracoccaceae</taxon>
        <taxon>Paracoccus</taxon>
    </lineage>
</organism>
<evidence type="ECO:0000256" key="1">
    <source>
        <dbReference type="SAM" id="MobiDB-lite"/>
    </source>
</evidence>
<protein>
    <submittedName>
        <fullName evidence="3">Uncharacterized protein</fullName>
    </submittedName>
</protein>
<feature type="region of interest" description="Disordered" evidence="1">
    <location>
        <begin position="88"/>
        <end position="110"/>
    </location>
</feature>
<gene>
    <name evidence="3" type="ORF">MU516_17510</name>
</gene>
<evidence type="ECO:0000313" key="4">
    <source>
        <dbReference type="Proteomes" id="UP001320702"/>
    </source>
</evidence>
<reference evidence="3 4" key="1">
    <citation type="submission" date="2022-04" db="EMBL/GenBank/DDBJ databases">
        <title>Paracoccus sp. YLB-12 draft genome sequence.</title>
        <authorList>
            <person name="Yu L."/>
        </authorList>
    </citation>
    <scope>NUCLEOTIDE SEQUENCE [LARGE SCALE GENOMIC DNA]</scope>
    <source>
        <strain evidence="3 4">YLB-12</strain>
    </source>
</reference>
<keyword evidence="4" id="KW-1185">Reference proteome</keyword>
<evidence type="ECO:0000313" key="3">
    <source>
        <dbReference type="EMBL" id="MCT4334652.1"/>
    </source>
</evidence>
<keyword evidence="2" id="KW-0472">Membrane</keyword>
<name>A0ABT2KDM4_9RHOB</name>
<dbReference type="Proteomes" id="UP001320702">
    <property type="component" value="Unassembled WGS sequence"/>
</dbReference>
<keyword evidence="2" id="KW-1133">Transmembrane helix</keyword>
<dbReference type="RefSeq" id="WP_260278553.1">
    <property type="nucleotide sequence ID" value="NZ_JANAVZ010000016.1"/>
</dbReference>
<comment type="caution">
    <text evidence="3">The sequence shown here is derived from an EMBL/GenBank/DDBJ whole genome shotgun (WGS) entry which is preliminary data.</text>
</comment>
<sequence length="110" mass="12326">MTQQELMQALAPPRLPSDMAMLTFAEALMLFGIGLLVGLAVWSLMRPLLVRRPSRRTRIRATRDLPPQERLLAIARILGHLPTALRPAAYGAAPPPDPAQIERITRRSRR</sequence>
<dbReference type="EMBL" id="JANAVZ010000016">
    <property type="protein sequence ID" value="MCT4334652.1"/>
    <property type="molecule type" value="Genomic_DNA"/>
</dbReference>
<proteinExistence type="predicted"/>